<dbReference type="Proteomes" id="UP000580839">
    <property type="component" value="Unassembled WGS sequence"/>
</dbReference>
<proteinExistence type="predicted"/>
<dbReference type="EMBL" id="JABFRW010000025">
    <property type="protein sequence ID" value="NOT33013.1"/>
    <property type="molecule type" value="Genomic_DNA"/>
</dbReference>
<dbReference type="Gene3D" id="2.60.40.4070">
    <property type="match status" value="1"/>
</dbReference>
<sequence>MRRLLVRLFVLRVPLGNGGQISGATSPLLTIQDACDPNTGSYDALVGSGPIVEPSRPVRLDIGTATGVELELARPRSLSIELAGPSPFTSQTAFRLVAPHAERGPIAIYDVSRARIRTLADRVEASTGIVTWDGRTSAGTRAPAGIYFLRVAAGAMHGTCRVVLLN</sequence>
<dbReference type="AlphaFoldDB" id="A0A849SHH5"/>
<comment type="caution">
    <text evidence="1">The sequence shown here is derived from an EMBL/GenBank/DDBJ whole genome shotgun (WGS) entry which is preliminary data.</text>
</comment>
<protein>
    <recommendedName>
        <fullName evidence="3">T9SS type A sorting domain-containing protein</fullName>
    </recommendedName>
</protein>
<accession>A0A849SHH5</accession>
<gene>
    <name evidence="1" type="ORF">HOP12_02465</name>
</gene>
<reference evidence="1 2" key="1">
    <citation type="submission" date="2020-04" db="EMBL/GenBank/DDBJ databases">
        <title>Metagenomic profiling of ammonia- and methane-oxidizing microorganisms in a Dutch drinking water treatment plant.</title>
        <authorList>
            <person name="Poghosyan L."/>
            <person name="Leucker S."/>
        </authorList>
    </citation>
    <scope>NUCLEOTIDE SEQUENCE [LARGE SCALE GENOMIC DNA]</scope>
    <source>
        <strain evidence="1">S-RSF-IL-03</strain>
    </source>
</reference>
<evidence type="ECO:0000313" key="1">
    <source>
        <dbReference type="EMBL" id="NOT33013.1"/>
    </source>
</evidence>
<organism evidence="1 2">
    <name type="scientific">Eiseniibacteriota bacterium</name>
    <dbReference type="NCBI Taxonomy" id="2212470"/>
    <lineage>
        <taxon>Bacteria</taxon>
        <taxon>Candidatus Eiseniibacteriota</taxon>
    </lineage>
</organism>
<name>A0A849SHH5_UNCEI</name>
<evidence type="ECO:0000313" key="2">
    <source>
        <dbReference type="Proteomes" id="UP000580839"/>
    </source>
</evidence>
<evidence type="ECO:0008006" key="3">
    <source>
        <dbReference type="Google" id="ProtNLM"/>
    </source>
</evidence>